<dbReference type="Proteomes" id="UP000277198">
    <property type="component" value="Segment"/>
</dbReference>
<dbReference type="GeneID" id="62571575"/>
<gene>
    <name evidence="2" type="primary">hp67</name>
    <name evidence="1" type="ORF">PhiH1_080</name>
</gene>
<evidence type="ECO:0000313" key="1">
    <source>
        <dbReference type="EMBL" id="AYM00263.1"/>
    </source>
</evidence>
<name>Q38209_BPPHH</name>
<accession>Q38209</accession>
<keyword evidence="3" id="KW-1185">Reference proteome</keyword>
<dbReference type="RefSeq" id="YP_009981823.1">
    <property type="nucleotide sequence ID" value="NC_052650.1"/>
</dbReference>
<dbReference type="KEGG" id="vg:62571575"/>
<organismHost>
    <name type="scientific">Halobacterium salinarum</name>
    <name type="common">Halobacterium halobium</name>
    <dbReference type="NCBI Taxonomy" id="2242"/>
</organismHost>
<protein>
    <submittedName>
        <fullName evidence="2">Hp67 protein</fullName>
    </submittedName>
    <submittedName>
        <fullName evidence="1">Tail sheath protein</fullName>
    </submittedName>
</protein>
<organism evidence="2">
    <name type="scientific">Halobacterium phage phiH</name>
    <name type="common">Bacteriophage phi-H</name>
    <dbReference type="NCBI Taxonomy" id="169684"/>
    <lineage>
        <taxon>Viruses</taxon>
        <taxon>Duplodnaviria</taxon>
        <taxon>Heunggongvirae</taxon>
        <taxon>Uroviricota</taxon>
        <taxon>Caudoviricetes</taxon>
        <taxon>Vertoviridae</taxon>
        <taxon>Myohalovirus</taxon>
        <taxon>Myohalovirus spontanei</taxon>
        <taxon>Myohalovirus phiH</taxon>
    </lineage>
</organism>
<dbReference type="EMBL" id="X80163">
    <property type="protein sequence ID" value="CAA56443.1"/>
    <property type="molecule type" value="Genomic_DNA"/>
</dbReference>
<evidence type="ECO:0000313" key="3">
    <source>
        <dbReference type="Proteomes" id="UP000277198"/>
    </source>
</evidence>
<dbReference type="EMBL" id="MK002701">
    <property type="protein sequence ID" value="AYM00263.1"/>
    <property type="molecule type" value="Genomic_DNA"/>
</dbReference>
<reference evidence="2" key="2">
    <citation type="submission" date="1994-07" db="EMBL/GenBank/DDBJ databases">
        <authorList>
            <person name="Stolt P.B.C.J."/>
        </authorList>
    </citation>
    <scope>NUCLEOTIDE SEQUENCE</scope>
    <source>
        <strain evidence="2">Phage variant phi H1</strain>
    </source>
</reference>
<sequence>MTTVSPVKIDVSAETAALPQETFTDVAVIGTAANAPPDAAFGEVNRYGSAAEVANDYGDGSDVHTASQALAENGADFWYVLVLEQTEVVDENVDDGGTVANTPIHGAAGVTADARDVVYTADDPVETPAEGEVAVHTGTGEISTGDGTAATLTYSHVDWSGLEELEYNGINRAHLANTRAGREDIGDYDEFVAWAASARVGVPLPIEDPRQYESDEEAMAVAHDVAGYVPGGHVLGITAKASGDVGAHQLGKMAVNDPWRDFHMDGEGYPFAIDGVKGSLIGNPGVNDTFVGGDADGNGATNVVVTIEGTNTLWRSVSTAGASSEYQFFDVKMTEDFAISVIQNALISRQLNRDQIPFTEDGQSMIEDAIIANLNEYVGGPDDPFAEADISVPAPEDVPEDDRANREWSGIRLDYRLTGSAQTFSVQLTLSV</sequence>
<evidence type="ECO:0000313" key="2">
    <source>
        <dbReference type="EMBL" id="CAA56443.1"/>
    </source>
</evidence>
<reference evidence="2" key="1">
    <citation type="journal article" date="1994" name="Biol. Chem. Hoppe-Seyler">
        <title>Genes for DNA cytosine methyltransferases and structural proteins, expressed during lytic growth by the phage phi H of the archaebacterium Halobacterium salinarium.</title>
        <authorList>
            <person name="Stolt P."/>
            <person name="Grampp B."/>
            <person name="Zillig W."/>
        </authorList>
    </citation>
    <scope>NUCLEOTIDE SEQUENCE</scope>
    <source>
        <strain evidence="2">Phage variant phi H1</strain>
    </source>
</reference>
<proteinExistence type="predicted"/>
<reference evidence="1 3" key="3">
    <citation type="journal article" date="2018" name="Genes (Basel)">
        <title>Complete Genome Sequence of the Model Halovirus PhiH1 (PhiH1).</title>
        <authorList>
            <person name="Dyall-Smith M."/>
            <person name="Pfeifer F."/>
            <person name="Witte A."/>
            <person name="Oesterhelt D."/>
            <person name="Pfeiffer F."/>
        </authorList>
    </citation>
    <scope>NUCLEOTIDE SEQUENCE [LARGE SCALE GENOMIC DNA]</scope>
    <source>
        <strain evidence="1">Variant phiH1</strain>
    </source>
</reference>